<feature type="binding site" evidence="10">
    <location>
        <position position="347"/>
    </location>
    <ligand>
        <name>NAD(+)</name>
        <dbReference type="ChEBI" id="CHEBI:57540"/>
    </ligand>
</feature>
<dbReference type="GO" id="GO:0003979">
    <property type="term" value="F:UDP-glucose 6-dehydrogenase activity"/>
    <property type="evidence" value="ECO:0007669"/>
    <property type="project" value="UniProtKB-EC"/>
</dbReference>
<dbReference type="EMBL" id="NFCF01000098">
    <property type="protein sequence ID" value="OTW45412.1"/>
    <property type="molecule type" value="Genomic_DNA"/>
</dbReference>
<feature type="binding site" evidence="9">
    <location>
        <begin position="173"/>
        <end position="176"/>
    </location>
    <ligand>
        <name>substrate</name>
    </ligand>
</feature>
<dbReference type="Proteomes" id="UP000195152">
    <property type="component" value="Unassembled WGS sequence"/>
</dbReference>
<dbReference type="InterPro" id="IPR017476">
    <property type="entry name" value="UDP-Glc/GDP-Man"/>
</dbReference>
<dbReference type="Gene3D" id="1.20.5.100">
    <property type="entry name" value="Cytochrome c1, transmembrane anchor, C-terminal"/>
    <property type="match status" value="1"/>
</dbReference>
<dbReference type="SUPFAM" id="SSF48179">
    <property type="entry name" value="6-phosphogluconate dehydrogenase C-terminal domain-like"/>
    <property type="match status" value="1"/>
</dbReference>
<dbReference type="InterPro" id="IPR001732">
    <property type="entry name" value="UDP-Glc/GDP-Man_DH_N"/>
</dbReference>
<keyword evidence="4 7" id="KW-0560">Oxidoreductase</keyword>
<feature type="binding site" evidence="10">
    <location>
        <position position="284"/>
    </location>
    <ligand>
        <name>NAD(+)</name>
        <dbReference type="ChEBI" id="CHEBI:57540"/>
    </ligand>
</feature>
<comment type="caution">
    <text evidence="12">The sequence shown here is derived from an EMBL/GenBank/DDBJ whole genome shotgun (WGS) entry which is preliminary data.</text>
</comment>
<protein>
    <recommendedName>
        <fullName evidence="3 7">UDP-glucose 6-dehydrogenase</fullName>
        <ecNumber evidence="3 7">1.1.1.22</ecNumber>
    </recommendedName>
</protein>
<evidence type="ECO:0000256" key="1">
    <source>
        <dbReference type="ARBA" id="ARBA00004701"/>
    </source>
</evidence>
<name>A0A242W2Y7_BACTU</name>
<evidence type="ECO:0000259" key="11">
    <source>
        <dbReference type="SMART" id="SM00984"/>
    </source>
</evidence>
<evidence type="ECO:0000313" key="12">
    <source>
        <dbReference type="EMBL" id="OTW45412.1"/>
    </source>
</evidence>
<dbReference type="InterPro" id="IPR014027">
    <property type="entry name" value="UDP-Glc/GDP-Man_DH_C"/>
</dbReference>
<dbReference type="GO" id="GO:0000271">
    <property type="term" value="P:polysaccharide biosynthetic process"/>
    <property type="evidence" value="ECO:0007669"/>
    <property type="project" value="InterPro"/>
</dbReference>
<dbReference type="InterPro" id="IPR014026">
    <property type="entry name" value="UDP-Glc/GDP-Man_DH_dimer"/>
</dbReference>
<feature type="binding site" evidence="9">
    <location>
        <position position="278"/>
    </location>
    <ligand>
        <name>substrate</name>
    </ligand>
</feature>
<dbReference type="Pfam" id="PF03720">
    <property type="entry name" value="UDPG_MGDP_dh_C"/>
    <property type="match status" value="1"/>
</dbReference>
<feature type="binding site" evidence="10">
    <location>
        <position position="56"/>
    </location>
    <ligand>
        <name>NAD(+)</name>
        <dbReference type="ChEBI" id="CHEBI:57540"/>
    </ligand>
</feature>
<dbReference type="PANTHER" id="PTHR43750:SF4">
    <property type="entry name" value="UDP-GLUCOSE 6-DEHYDROGENASE YWQF"/>
    <property type="match status" value="1"/>
</dbReference>
<dbReference type="NCBIfam" id="TIGR03026">
    <property type="entry name" value="NDP-sugDHase"/>
    <property type="match status" value="1"/>
</dbReference>
<dbReference type="PIRSF" id="PIRSF500134">
    <property type="entry name" value="UDPglc_DH_bac"/>
    <property type="match status" value="1"/>
</dbReference>
<dbReference type="AlphaFoldDB" id="A0A242W2Y7"/>
<dbReference type="Pfam" id="PF00984">
    <property type="entry name" value="UDPG_MGDP_dh"/>
    <property type="match status" value="1"/>
</dbReference>
<feature type="binding site" evidence="9">
    <location>
        <begin position="270"/>
        <end position="274"/>
    </location>
    <ligand>
        <name>substrate</name>
    </ligand>
</feature>
<dbReference type="PANTHER" id="PTHR43750">
    <property type="entry name" value="UDP-GLUCOSE 6-DEHYDROGENASE TUAD"/>
    <property type="match status" value="1"/>
</dbReference>
<feature type="active site" description="Nucleophile" evidence="8">
    <location>
        <position position="281"/>
    </location>
</feature>
<evidence type="ECO:0000256" key="3">
    <source>
        <dbReference type="ARBA" id="ARBA00012954"/>
    </source>
</evidence>
<dbReference type="PIRSF" id="PIRSF000124">
    <property type="entry name" value="UDPglc_GDPman_dh"/>
    <property type="match status" value="1"/>
</dbReference>
<keyword evidence="5 7" id="KW-0520">NAD</keyword>
<sequence length="462" mass="51730">MHRENSMYSYIFYCIFLCEKEMKITIIGTGYVGLITGVGLAVLGHSVTCFDINDEKIERIKQGDLPIYEAGLYELIHDACENNRLTFTTSKEEAFKDAEFIFIAVGTPSLLDGTADLTYIQNACVDIGTYATKDIIVVTKSTVPVGTNGAMRGWIEETLQNRHELHIVSNPEFLREGSGIYDFFQGDRIVIGADNEEAARKVGNLYSELHLKTYVTDIKSAEMIKYASNAFLATKISFINEISNICEKVGANVLDVAKGMGMDKRIGASFLNAGIGYGGSCFPKDTKALVQIAGNVAHDFRLLKAVIEVNNKQQLLLIEKAKKVINMNKKRIAVLGAAFKPNTDDIRDAPSLIMIQELINLGADIVLYDPKAIRNMKNIFGETIQYSECIDESIRGASAAFIMTEWEDIRTYPLEKYVQLMREPILFDGRNCYTNEDVKKQGIDYYSVGRESIYKRDFSVIR</sequence>
<evidence type="ECO:0000256" key="9">
    <source>
        <dbReference type="PIRSR" id="PIRSR500134-2"/>
    </source>
</evidence>
<comment type="pathway">
    <text evidence="1">Nucleotide-sugar biosynthesis; UDP-alpha-D-glucuronate biosynthesis; UDP-alpha-D-glucuronate from UDP-alpha-D-glucose: step 1/1.</text>
</comment>
<dbReference type="InterPro" id="IPR036220">
    <property type="entry name" value="UDP-Glc/GDP-Man_DH_C_sf"/>
</dbReference>
<dbReference type="SUPFAM" id="SSF52413">
    <property type="entry name" value="UDP-glucose/GDP-mannose dehydrogenase C-terminal domain"/>
    <property type="match status" value="1"/>
</dbReference>
<dbReference type="InterPro" id="IPR028357">
    <property type="entry name" value="UDPglc_DH_bac"/>
</dbReference>
<dbReference type="UniPathway" id="UPA00038">
    <property type="reaction ID" value="UER00491"/>
</dbReference>
<evidence type="ECO:0000256" key="2">
    <source>
        <dbReference type="ARBA" id="ARBA00006601"/>
    </source>
</evidence>
<accession>A0A242W2Y7</accession>
<feature type="binding site" evidence="9">
    <location>
        <position position="340"/>
    </location>
    <ligand>
        <name>substrate</name>
    </ligand>
</feature>
<evidence type="ECO:0000256" key="10">
    <source>
        <dbReference type="PIRSR" id="PIRSR500134-3"/>
    </source>
</evidence>
<comment type="catalytic activity">
    <reaction evidence="6 7">
        <text>UDP-alpha-D-glucose + 2 NAD(+) + H2O = UDP-alpha-D-glucuronate + 2 NADH + 3 H(+)</text>
        <dbReference type="Rhea" id="RHEA:23596"/>
        <dbReference type="ChEBI" id="CHEBI:15377"/>
        <dbReference type="ChEBI" id="CHEBI:15378"/>
        <dbReference type="ChEBI" id="CHEBI:57540"/>
        <dbReference type="ChEBI" id="CHEBI:57945"/>
        <dbReference type="ChEBI" id="CHEBI:58052"/>
        <dbReference type="ChEBI" id="CHEBI:58885"/>
        <dbReference type="EC" id="1.1.1.22"/>
    </reaction>
</comment>
<gene>
    <name evidence="12" type="ORF">BK699_27375</name>
</gene>
<reference evidence="12 13" key="1">
    <citation type="submission" date="2016-10" db="EMBL/GenBank/DDBJ databases">
        <title>Comparative genomics of Bacillus thuringiensis reveals a path to pathogens against multiple invertebrate hosts.</title>
        <authorList>
            <person name="Zheng J."/>
            <person name="Gao Q."/>
            <person name="Liu H."/>
            <person name="Peng D."/>
            <person name="Ruan L."/>
            <person name="Sun M."/>
        </authorList>
    </citation>
    <scope>NUCLEOTIDE SEQUENCE [LARGE SCALE GENOMIC DNA]</scope>
    <source>
        <strain evidence="12">BGSC 4AC1</strain>
    </source>
</reference>
<dbReference type="SUPFAM" id="SSF51735">
    <property type="entry name" value="NAD(P)-binding Rossmann-fold domains"/>
    <property type="match status" value="1"/>
</dbReference>
<organism evidence="12 13">
    <name type="scientific">Bacillus thuringiensis serovar mexicanensis</name>
    <dbReference type="NCBI Taxonomy" id="180868"/>
    <lineage>
        <taxon>Bacteria</taxon>
        <taxon>Bacillati</taxon>
        <taxon>Bacillota</taxon>
        <taxon>Bacilli</taxon>
        <taxon>Bacillales</taxon>
        <taxon>Bacillaceae</taxon>
        <taxon>Bacillus</taxon>
        <taxon>Bacillus cereus group</taxon>
    </lineage>
</organism>
<dbReference type="SMART" id="SM00984">
    <property type="entry name" value="UDPG_MGDP_dh_C"/>
    <property type="match status" value="1"/>
</dbReference>
<evidence type="ECO:0000256" key="7">
    <source>
        <dbReference type="PIRNR" id="PIRNR000124"/>
    </source>
</evidence>
<feature type="binding site" evidence="9">
    <location>
        <position position="225"/>
    </location>
    <ligand>
        <name>substrate</name>
    </ligand>
</feature>
<feature type="domain" description="UDP-glucose/GDP-mannose dehydrogenase C-terminal" evidence="11">
    <location>
        <begin position="333"/>
        <end position="435"/>
    </location>
</feature>
<feature type="binding site" evidence="10">
    <location>
        <position position="51"/>
    </location>
    <ligand>
        <name>NAD(+)</name>
        <dbReference type="ChEBI" id="CHEBI:57540"/>
    </ligand>
</feature>
<comment type="similarity">
    <text evidence="2 7">Belongs to the UDP-glucose/GDP-mannose dehydrogenase family.</text>
</comment>
<dbReference type="InterPro" id="IPR036291">
    <property type="entry name" value="NAD(P)-bd_dom_sf"/>
</dbReference>
<evidence type="ECO:0000256" key="4">
    <source>
        <dbReference type="ARBA" id="ARBA00023002"/>
    </source>
</evidence>
<dbReference type="GO" id="GO:0051287">
    <property type="term" value="F:NAD binding"/>
    <property type="evidence" value="ECO:0007669"/>
    <property type="project" value="InterPro"/>
</dbReference>
<feature type="binding site" evidence="10">
    <location>
        <position position="142"/>
    </location>
    <ligand>
        <name>NAD(+)</name>
        <dbReference type="ChEBI" id="CHEBI:57540"/>
    </ligand>
</feature>
<dbReference type="EC" id="1.1.1.22" evidence="3 7"/>
<dbReference type="InterPro" id="IPR008927">
    <property type="entry name" value="6-PGluconate_DH-like_C_sf"/>
</dbReference>
<dbReference type="Gene3D" id="3.40.50.720">
    <property type="entry name" value="NAD(P)-binding Rossmann-like Domain"/>
    <property type="match status" value="2"/>
</dbReference>
<proteinExistence type="inferred from homology"/>
<dbReference type="Pfam" id="PF03721">
    <property type="entry name" value="UDPG_MGDP_dh_N"/>
    <property type="match status" value="1"/>
</dbReference>
<evidence type="ECO:0000256" key="8">
    <source>
        <dbReference type="PIRSR" id="PIRSR500134-1"/>
    </source>
</evidence>
<evidence type="ECO:0000256" key="5">
    <source>
        <dbReference type="ARBA" id="ARBA00023027"/>
    </source>
</evidence>
<feature type="binding site" evidence="10">
    <location>
        <position position="176"/>
    </location>
    <ligand>
        <name>NAD(+)</name>
        <dbReference type="ChEBI" id="CHEBI:57540"/>
    </ligand>
</feature>
<dbReference type="GO" id="GO:0006065">
    <property type="term" value="P:UDP-glucuronate biosynthetic process"/>
    <property type="evidence" value="ECO:0007669"/>
    <property type="project" value="UniProtKB-UniPathway"/>
</dbReference>
<feature type="binding site" evidence="10">
    <location>
        <position position="107"/>
    </location>
    <ligand>
        <name>NAD(+)</name>
        <dbReference type="ChEBI" id="CHEBI:57540"/>
    </ligand>
</feature>
<evidence type="ECO:0000313" key="13">
    <source>
        <dbReference type="Proteomes" id="UP000195152"/>
    </source>
</evidence>
<evidence type="ECO:0000256" key="6">
    <source>
        <dbReference type="ARBA" id="ARBA00047473"/>
    </source>
</evidence>